<dbReference type="EMBL" id="JABBGH010000003">
    <property type="protein sequence ID" value="NML67092.1"/>
    <property type="molecule type" value="Genomic_DNA"/>
</dbReference>
<evidence type="ECO:0000313" key="2">
    <source>
        <dbReference type="EMBL" id="NML67092.1"/>
    </source>
</evidence>
<gene>
    <name evidence="2" type="ORF">HHL22_17945</name>
</gene>
<sequence>MSTTPPPTPPESEETLATRSALARYSGIAVQMFAIIGLSAWAGVWLDGHFHTQTPWYTVGLTLAGVTLAMVQVIRSASQP</sequence>
<proteinExistence type="predicted"/>
<feature type="transmembrane region" description="Helical" evidence="1">
    <location>
        <begin position="56"/>
        <end position="74"/>
    </location>
</feature>
<name>A0A7Y0FNL8_9BACT</name>
<protein>
    <submittedName>
        <fullName evidence="2">AtpZ/AtpI family protein</fullName>
    </submittedName>
</protein>
<keyword evidence="3" id="KW-1185">Reference proteome</keyword>
<dbReference type="Pfam" id="PF09527">
    <property type="entry name" value="ATPase_gene1"/>
    <property type="match status" value="1"/>
</dbReference>
<feature type="transmembrane region" description="Helical" evidence="1">
    <location>
        <begin position="21"/>
        <end position="44"/>
    </location>
</feature>
<dbReference type="RefSeq" id="WP_169532778.1">
    <property type="nucleotide sequence ID" value="NZ_JABBGH010000003.1"/>
</dbReference>
<organism evidence="2 3">
    <name type="scientific">Hymenobacter polaris</name>
    <dbReference type="NCBI Taxonomy" id="2682546"/>
    <lineage>
        <taxon>Bacteria</taxon>
        <taxon>Pseudomonadati</taxon>
        <taxon>Bacteroidota</taxon>
        <taxon>Cytophagia</taxon>
        <taxon>Cytophagales</taxon>
        <taxon>Hymenobacteraceae</taxon>
        <taxon>Hymenobacter</taxon>
    </lineage>
</organism>
<dbReference type="AlphaFoldDB" id="A0A7Y0FNL8"/>
<dbReference type="Proteomes" id="UP000559626">
    <property type="component" value="Unassembled WGS sequence"/>
</dbReference>
<keyword evidence="1" id="KW-0812">Transmembrane</keyword>
<keyword evidence="1" id="KW-1133">Transmembrane helix</keyword>
<dbReference type="InterPro" id="IPR032820">
    <property type="entry name" value="ATPase_put"/>
</dbReference>
<accession>A0A7Y0FNL8</accession>
<evidence type="ECO:0000313" key="3">
    <source>
        <dbReference type="Proteomes" id="UP000559626"/>
    </source>
</evidence>
<keyword evidence="1" id="KW-0472">Membrane</keyword>
<comment type="caution">
    <text evidence="2">The sequence shown here is derived from an EMBL/GenBank/DDBJ whole genome shotgun (WGS) entry which is preliminary data.</text>
</comment>
<evidence type="ECO:0000256" key="1">
    <source>
        <dbReference type="SAM" id="Phobius"/>
    </source>
</evidence>
<reference evidence="2 3" key="1">
    <citation type="submission" date="2020-04" db="EMBL/GenBank/DDBJ databases">
        <title>Hymenobacter polaris sp. nov., isolated from Arctic soil.</title>
        <authorList>
            <person name="Dahal R.H."/>
        </authorList>
    </citation>
    <scope>NUCLEOTIDE SEQUENCE [LARGE SCALE GENOMIC DNA]</scope>
    <source>
        <strain evidence="2 3">RP-2-7</strain>
    </source>
</reference>